<comment type="caution">
    <text evidence="1">The sequence shown here is derived from an EMBL/GenBank/DDBJ whole genome shotgun (WGS) entry which is preliminary data.</text>
</comment>
<name>A0AAN8HV84_CHAGU</name>
<sequence>MKKVMKNVAAVGVTLELYICSQLSSAFGLTPSVPSAGSDWSQQVRGCELDDYHVTDGMFLSAWQGPSVHWSPEGTSTYVWPFMDIMRIS</sequence>
<gene>
    <name evidence="1" type="ORF">CgunFtcFv8_011176</name>
</gene>
<evidence type="ECO:0000313" key="2">
    <source>
        <dbReference type="Proteomes" id="UP001331515"/>
    </source>
</evidence>
<dbReference type="Proteomes" id="UP001331515">
    <property type="component" value="Unassembled WGS sequence"/>
</dbReference>
<dbReference type="EMBL" id="JAURVH010001517">
    <property type="protein sequence ID" value="KAK5929989.1"/>
    <property type="molecule type" value="Genomic_DNA"/>
</dbReference>
<proteinExistence type="predicted"/>
<protein>
    <submittedName>
        <fullName evidence="1">Uncharacterized protein</fullName>
    </submittedName>
</protein>
<keyword evidence="2" id="KW-1185">Reference proteome</keyword>
<organism evidence="1 2">
    <name type="scientific">Champsocephalus gunnari</name>
    <name type="common">Mackerel icefish</name>
    <dbReference type="NCBI Taxonomy" id="52237"/>
    <lineage>
        <taxon>Eukaryota</taxon>
        <taxon>Metazoa</taxon>
        <taxon>Chordata</taxon>
        <taxon>Craniata</taxon>
        <taxon>Vertebrata</taxon>
        <taxon>Euteleostomi</taxon>
        <taxon>Actinopterygii</taxon>
        <taxon>Neopterygii</taxon>
        <taxon>Teleostei</taxon>
        <taxon>Neoteleostei</taxon>
        <taxon>Acanthomorphata</taxon>
        <taxon>Eupercaria</taxon>
        <taxon>Perciformes</taxon>
        <taxon>Notothenioidei</taxon>
        <taxon>Channichthyidae</taxon>
        <taxon>Champsocephalus</taxon>
    </lineage>
</organism>
<evidence type="ECO:0000313" key="1">
    <source>
        <dbReference type="EMBL" id="KAK5929989.1"/>
    </source>
</evidence>
<dbReference type="AlphaFoldDB" id="A0AAN8HV84"/>
<accession>A0AAN8HV84</accession>
<reference evidence="1 2" key="1">
    <citation type="journal article" date="2023" name="Mol. Biol. Evol.">
        <title>Genomics of Secondarily Temperate Adaptation in the Only Non-Antarctic Icefish.</title>
        <authorList>
            <person name="Rivera-Colon A.G."/>
            <person name="Rayamajhi N."/>
            <person name="Minhas B.F."/>
            <person name="Madrigal G."/>
            <person name="Bilyk K.T."/>
            <person name="Yoon V."/>
            <person name="Hune M."/>
            <person name="Gregory S."/>
            <person name="Cheng C.H.C."/>
            <person name="Catchen J.M."/>
        </authorList>
    </citation>
    <scope>NUCLEOTIDE SEQUENCE [LARGE SCALE GENOMIC DNA]</scope>
    <source>
        <tissue evidence="1">White muscle</tissue>
    </source>
</reference>